<dbReference type="AlphaFoldDB" id="A0A1C2DXW4"/>
<keyword evidence="1" id="KW-0472">Membrane</keyword>
<reference evidence="2 3" key="1">
    <citation type="submission" date="2016-08" db="EMBL/GenBank/DDBJ databases">
        <title>Whole genome sequence of Pseudomonas graminis strain UASWS1507, a potential biological control agent for agriculture.</title>
        <authorList>
            <person name="Crovadore J."/>
            <person name="Calmin G."/>
            <person name="Chablais R."/>
            <person name="Cochard B."/>
            <person name="Lefort F."/>
        </authorList>
    </citation>
    <scope>NUCLEOTIDE SEQUENCE [LARGE SCALE GENOMIC DNA]</scope>
    <source>
        <strain evidence="2 3">UASWS1507</strain>
    </source>
</reference>
<organism evidence="2 3">
    <name type="scientific">Pseudomonas graminis</name>
    <dbReference type="NCBI Taxonomy" id="158627"/>
    <lineage>
        <taxon>Bacteria</taxon>
        <taxon>Pseudomonadati</taxon>
        <taxon>Pseudomonadota</taxon>
        <taxon>Gammaproteobacteria</taxon>
        <taxon>Pseudomonadales</taxon>
        <taxon>Pseudomonadaceae</taxon>
        <taxon>Pseudomonas</taxon>
    </lineage>
</organism>
<name>A0A1C2DXW4_9PSED</name>
<feature type="transmembrane region" description="Helical" evidence="1">
    <location>
        <begin position="60"/>
        <end position="82"/>
    </location>
</feature>
<dbReference type="RefSeq" id="WP_065989377.1">
    <property type="nucleotide sequence ID" value="NZ_MDEN01000063.1"/>
</dbReference>
<keyword evidence="1" id="KW-0812">Transmembrane</keyword>
<sequence>MKISDGFDARRLRPKGQGSWRMRIIAAISAVLATAGVLLAMAGIASLIGNPVALGELNASPAGAVVTVIVGLLMLYVGIWFWRRSRRRRRRAGELNMSPHLMKKHD</sequence>
<keyword evidence="1" id="KW-1133">Transmembrane helix</keyword>
<dbReference type="EMBL" id="MDEN01000063">
    <property type="protein sequence ID" value="OCX19598.1"/>
    <property type="molecule type" value="Genomic_DNA"/>
</dbReference>
<comment type="caution">
    <text evidence="2">The sequence shown here is derived from an EMBL/GenBank/DDBJ whole genome shotgun (WGS) entry which is preliminary data.</text>
</comment>
<evidence type="ECO:0000313" key="3">
    <source>
        <dbReference type="Proteomes" id="UP000095143"/>
    </source>
</evidence>
<protein>
    <submittedName>
        <fullName evidence="2">Uncharacterized protein</fullName>
    </submittedName>
</protein>
<evidence type="ECO:0000256" key="1">
    <source>
        <dbReference type="SAM" id="Phobius"/>
    </source>
</evidence>
<gene>
    <name evidence="2" type="ORF">BBI10_14500</name>
</gene>
<accession>A0A1C2DXW4</accession>
<dbReference type="OrthoDB" id="7033036at2"/>
<evidence type="ECO:0000313" key="2">
    <source>
        <dbReference type="EMBL" id="OCX19598.1"/>
    </source>
</evidence>
<feature type="transmembrane region" description="Helical" evidence="1">
    <location>
        <begin position="20"/>
        <end position="48"/>
    </location>
</feature>
<proteinExistence type="predicted"/>
<dbReference type="Proteomes" id="UP000095143">
    <property type="component" value="Unassembled WGS sequence"/>
</dbReference>